<proteinExistence type="predicted"/>
<evidence type="ECO:0000313" key="1">
    <source>
        <dbReference type="EMBL" id="QUC20855.1"/>
    </source>
</evidence>
<dbReference type="AlphaFoldDB" id="A0A8E5HSK0"/>
<dbReference type="KEGG" id="uvi:66065874"/>
<dbReference type="GeneID" id="66065874"/>
<dbReference type="EMBL" id="CP072756">
    <property type="protein sequence ID" value="QUC20855.1"/>
    <property type="molecule type" value="Genomic_DNA"/>
</dbReference>
<name>A0A8E5HSK0_USTVR</name>
<dbReference type="RefSeq" id="XP_042998528.1">
    <property type="nucleotide sequence ID" value="XM_043142594.1"/>
</dbReference>
<sequence>MAQQQRPPNPKALLRCAALRCAALHPGKFVAPGTECFGGPTRLQACLFAQLGRLSHPPSRELPALIGSAKASSLAGTKPKVDTDFPRLRALRFTVHSATRARCTCGLAAHHPPLPEPTPHPPFPHYTQQLALASCQTQPSDQAGSANHPAVVEWAVAQPPFGPGLLTHPPICCFKQRFANDYPCGPPFRLSANKNAAA</sequence>
<organism evidence="1 2">
    <name type="scientific">Ustilaginoidea virens</name>
    <name type="common">Rice false smut fungus</name>
    <name type="synonym">Villosiclava virens</name>
    <dbReference type="NCBI Taxonomy" id="1159556"/>
    <lineage>
        <taxon>Eukaryota</taxon>
        <taxon>Fungi</taxon>
        <taxon>Dikarya</taxon>
        <taxon>Ascomycota</taxon>
        <taxon>Pezizomycotina</taxon>
        <taxon>Sordariomycetes</taxon>
        <taxon>Hypocreomycetidae</taxon>
        <taxon>Hypocreales</taxon>
        <taxon>Clavicipitaceae</taxon>
        <taxon>Ustilaginoidea</taxon>
    </lineage>
</organism>
<evidence type="ECO:0000313" key="2">
    <source>
        <dbReference type="Proteomes" id="UP000027002"/>
    </source>
</evidence>
<dbReference type="Proteomes" id="UP000027002">
    <property type="component" value="Chromosome 4"/>
</dbReference>
<accession>A0A8E5HSK0</accession>
<gene>
    <name evidence="1" type="ORF">UV8b_05096</name>
</gene>
<keyword evidence="2" id="KW-1185">Reference proteome</keyword>
<protein>
    <submittedName>
        <fullName evidence="1">Uncharacterized protein</fullName>
    </submittedName>
</protein>
<reference evidence="1" key="1">
    <citation type="submission" date="2020-03" db="EMBL/GenBank/DDBJ databases">
        <title>A mixture of massive structural variations and highly conserved coding sequences in Ustilaginoidea virens genome.</title>
        <authorList>
            <person name="Zhang K."/>
            <person name="Zhao Z."/>
            <person name="Zhang Z."/>
            <person name="Li Y."/>
            <person name="Hsiang T."/>
            <person name="Sun W."/>
        </authorList>
    </citation>
    <scope>NUCLEOTIDE SEQUENCE</scope>
    <source>
        <strain evidence="1">UV-8b</strain>
    </source>
</reference>